<dbReference type="GO" id="GO:0003723">
    <property type="term" value="F:RNA binding"/>
    <property type="evidence" value="ECO:0007669"/>
    <property type="project" value="InterPro"/>
</dbReference>
<dbReference type="PANTHER" id="PTHR12732:SF0">
    <property type="entry name" value="PCI DOMAIN-CONTAINING PROTEIN 2"/>
    <property type="match status" value="1"/>
</dbReference>
<dbReference type="PANTHER" id="PTHR12732">
    <property type="entry name" value="UNCHARACTERIZED PROTEASOME COMPONENT REGION PCI-CONTAINING"/>
    <property type="match status" value="1"/>
</dbReference>
<feature type="domain" description="PCI" evidence="1">
    <location>
        <begin position="216"/>
        <end position="402"/>
    </location>
</feature>
<dbReference type="OrthoDB" id="10252687at2759"/>
<dbReference type="GO" id="GO:0003690">
    <property type="term" value="F:double-stranded DNA binding"/>
    <property type="evidence" value="ECO:0007669"/>
    <property type="project" value="InterPro"/>
</dbReference>
<dbReference type="Gene3D" id="1.10.10.10">
    <property type="entry name" value="Winged helix-like DNA-binding domain superfamily/Winged helix DNA-binding domain"/>
    <property type="match status" value="1"/>
</dbReference>
<dbReference type="GO" id="GO:0016973">
    <property type="term" value="P:poly(A)+ mRNA export from nucleus"/>
    <property type="evidence" value="ECO:0007669"/>
    <property type="project" value="TreeGrafter"/>
</dbReference>
<dbReference type="FunFam" id="1.10.10.10:FF:000333">
    <property type="entry name" value="enhanced ethylene response protein 5"/>
    <property type="match status" value="1"/>
</dbReference>
<sequence length="413" mass="47619">MAYPSMGEAHRRITDYLNKFSDAVSDQDVASLAQLFSFSSNSPSLLSLADALNFFQDANRLIKQSDKFSQFGEILAPLFRSLQSYRLGNLVDAYHAFEKFANAFIQEFRNWESSWALQALYVIAYEIRVLAERADRELASNGKSPEKLKGAGSFLMKVFGVLAGKGPKRVGALYVTCQLFKIYFKLGTVHLCRSVIRSIETARIFDFEEFPRRDKVTYMYYTGRLEVFNENFPAADHKLSYALTHCNPLREANIRMILKYLIPVKLSLGILPNAWLLEKYNLLEYSNVVQALKRGDLRLLRHALQEHEDRFLRSGVYLVLEKLELQVYQRLVKKIYIIQKQKDPSKAHQLKLEVIVKALKWLEMDMDLDEVECIMTILIYKNLVKGYFAHKSKVVVLSKQDPFPKLNGKPVNS</sequence>
<gene>
    <name evidence="3" type="primary">LOC110410434</name>
</gene>
<evidence type="ECO:0000313" key="2">
    <source>
        <dbReference type="Proteomes" id="UP000504621"/>
    </source>
</evidence>
<dbReference type="GO" id="GO:0000973">
    <property type="term" value="P:post-transcriptional tethering of RNA polymerase II gene DNA at nuclear periphery"/>
    <property type="evidence" value="ECO:0007669"/>
    <property type="project" value="TreeGrafter"/>
</dbReference>
<keyword evidence="2" id="KW-1185">Reference proteome</keyword>
<evidence type="ECO:0000259" key="1">
    <source>
        <dbReference type="PROSITE" id="PS50250"/>
    </source>
</evidence>
<dbReference type="GeneID" id="110410434"/>
<dbReference type="RefSeq" id="XP_021275782.1">
    <property type="nucleotide sequence ID" value="XM_021420107.1"/>
</dbReference>
<dbReference type="Proteomes" id="UP000504621">
    <property type="component" value="Unplaced"/>
</dbReference>
<protein>
    <submittedName>
        <fullName evidence="3">Enhanced ethylene response protein 5</fullName>
    </submittedName>
</protein>
<name>A0A6J0ZLU4_9ROSI</name>
<dbReference type="InterPro" id="IPR000717">
    <property type="entry name" value="PCI_dom"/>
</dbReference>
<dbReference type="Pfam" id="PF01399">
    <property type="entry name" value="PCI"/>
    <property type="match status" value="1"/>
</dbReference>
<dbReference type="InterPro" id="IPR045114">
    <property type="entry name" value="Csn12-like"/>
</dbReference>
<dbReference type="SMART" id="SM00753">
    <property type="entry name" value="PAM"/>
    <property type="match status" value="1"/>
</dbReference>
<dbReference type="GO" id="GO:0070390">
    <property type="term" value="C:transcription export complex 2"/>
    <property type="evidence" value="ECO:0007669"/>
    <property type="project" value="TreeGrafter"/>
</dbReference>
<reference evidence="3" key="1">
    <citation type="submission" date="2025-08" db="UniProtKB">
        <authorList>
            <consortium name="RefSeq"/>
        </authorList>
    </citation>
    <scope>IDENTIFICATION</scope>
    <source>
        <tissue evidence="3">Leaf</tissue>
    </source>
</reference>
<dbReference type="InterPro" id="IPR036388">
    <property type="entry name" value="WH-like_DNA-bd_sf"/>
</dbReference>
<proteinExistence type="predicted"/>
<evidence type="ECO:0000313" key="3">
    <source>
        <dbReference type="RefSeq" id="XP_021275782.1"/>
    </source>
</evidence>
<dbReference type="PROSITE" id="PS50250">
    <property type="entry name" value="PCI"/>
    <property type="match status" value="1"/>
</dbReference>
<organism evidence="2 3">
    <name type="scientific">Herrania umbratica</name>
    <dbReference type="NCBI Taxonomy" id="108875"/>
    <lineage>
        <taxon>Eukaryota</taxon>
        <taxon>Viridiplantae</taxon>
        <taxon>Streptophyta</taxon>
        <taxon>Embryophyta</taxon>
        <taxon>Tracheophyta</taxon>
        <taxon>Spermatophyta</taxon>
        <taxon>Magnoliopsida</taxon>
        <taxon>eudicotyledons</taxon>
        <taxon>Gunneridae</taxon>
        <taxon>Pentapetalae</taxon>
        <taxon>rosids</taxon>
        <taxon>malvids</taxon>
        <taxon>Malvales</taxon>
        <taxon>Malvaceae</taxon>
        <taxon>Byttnerioideae</taxon>
        <taxon>Herrania</taxon>
    </lineage>
</organism>
<accession>A0A6J0ZLU4</accession>
<dbReference type="AlphaFoldDB" id="A0A6J0ZLU4"/>
<dbReference type="GO" id="GO:0006368">
    <property type="term" value="P:transcription elongation by RNA polymerase II"/>
    <property type="evidence" value="ECO:0007669"/>
    <property type="project" value="TreeGrafter"/>
</dbReference>